<organism evidence="1 2">
    <name type="scientific">Acaulospora colombiana</name>
    <dbReference type="NCBI Taxonomy" id="27376"/>
    <lineage>
        <taxon>Eukaryota</taxon>
        <taxon>Fungi</taxon>
        <taxon>Fungi incertae sedis</taxon>
        <taxon>Mucoromycota</taxon>
        <taxon>Glomeromycotina</taxon>
        <taxon>Glomeromycetes</taxon>
        <taxon>Diversisporales</taxon>
        <taxon>Acaulosporaceae</taxon>
        <taxon>Acaulospora</taxon>
    </lineage>
</organism>
<keyword evidence="2" id="KW-1185">Reference proteome</keyword>
<comment type="caution">
    <text evidence="1">The sequence shown here is derived from an EMBL/GenBank/DDBJ whole genome shotgun (WGS) entry which is preliminary data.</text>
</comment>
<protein>
    <submittedName>
        <fullName evidence="1">9084_t:CDS:1</fullName>
    </submittedName>
</protein>
<name>A0ACA9MSL4_9GLOM</name>
<evidence type="ECO:0000313" key="2">
    <source>
        <dbReference type="Proteomes" id="UP000789525"/>
    </source>
</evidence>
<sequence length="106" mass="12526">MAIKMSIDYERDHQFHSRKPLAKTRHVYYVMNISMRAIQSPQICRLNLAASSADTLLLVEPAESMTRQRQGRNLVSHEARYDPRLFFNRTYDYQRFTLRGDALFVT</sequence>
<dbReference type="EMBL" id="CAJVPT010013421">
    <property type="protein sequence ID" value="CAG8595575.1"/>
    <property type="molecule type" value="Genomic_DNA"/>
</dbReference>
<gene>
    <name evidence="1" type="ORF">ACOLOM_LOCUS6486</name>
</gene>
<accession>A0ACA9MSL4</accession>
<reference evidence="1" key="1">
    <citation type="submission" date="2021-06" db="EMBL/GenBank/DDBJ databases">
        <authorList>
            <person name="Kallberg Y."/>
            <person name="Tangrot J."/>
            <person name="Rosling A."/>
        </authorList>
    </citation>
    <scope>NUCLEOTIDE SEQUENCE</scope>
    <source>
        <strain evidence="1">CL356</strain>
    </source>
</reference>
<evidence type="ECO:0000313" key="1">
    <source>
        <dbReference type="EMBL" id="CAG8595575.1"/>
    </source>
</evidence>
<dbReference type="Proteomes" id="UP000789525">
    <property type="component" value="Unassembled WGS sequence"/>
</dbReference>
<proteinExistence type="predicted"/>